<evidence type="ECO:0000256" key="2">
    <source>
        <dbReference type="ARBA" id="ARBA00004922"/>
    </source>
</evidence>
<evidence type="ECO:0000313" key="16">
    <source>
        <dbReference type="Proteomes" id="UP000252519"/>
    </source>
</evidence>
<reference evidence="15 16" key="1">
    <citation type="submission" date="2014-10" db="EMBL/GenBank/DDBJ databases">
        <title>Draft genome of the hookworm Ancylostoma caninum.</title>
        <authorList>
            <person name="Mitreva M."/>
        </authorList>
    </citation>
    <scope>NUCLEOTIDE SEQUENCE [LARGE SCALE GENOMIC DNA]</scope>
    <source>
        <strain evidence="15 16">Baltimore</strain>
    </source>
</reference>
<evidence type="ECO:0000256" key="5">
    <source>
        <dbReference type="ARBA" id="ARBA00022679"/>
    </source>
</evidence>
<evidence type="ECO:0000256" key="3">
    <source>
        <dbReference type="ARBA" id="ARBA00008919"/>
    </source>
</evidence>
<evidence type="ECO:0000256" key="8">
    <source>
        <dbReference type="ARBA" id="ARBA00022989"/>
    </source>
</evidence>
<evidence type="ECO:0000256" key="4">
    <source>
        <dbReference type="ARBA" id="ARBA00022676"/>
    </source>
</evidence>
<dbReference type="FunFam" id="3.40.50.11660:FF:000002">
    <property type="entry name" value="Alpha-(1,3)-fucosyltransferase"/>
    <property type="match status" value="1"/>
</dbReference>
<feature type="domain" description="Fucosyltransferase C-terminal" evidence="13">
    <location>
        <begin position="295"/>
        <end position="476"/>
    </location>
</feature>
<dbReference type="InterPro" id="IPR031481">
    <property type="entry name" value="Glyco_tran_10_N"/>
</dbReference>
<evidence type="ECO:0000256" key="10">
    <source>
        <dbReference type="ARBA" id="ARBA00023136"/>
    </source>
</evidence>
<keyword evidence="6 12" id="KW-0812">Transmembrane</keyword>
<organism evidence="15 16">
    <name type="scientific">Ancylostoma caninum</name>
    <name type="common">Dog hookworm</name>
    <dbReference type="NCBI Taxonomy" id="29170"/>
    <lineage>
        <taxon>Eukaryota</taxon>
        <taxon>Metazoa</taxon>
        <taxon>Ecdysozoa</taxon>
        <taxon>Nematoda</taxon>
        <taxon>Chromadorea</taxon>
        <taxon>Rhabditida</taxon>
        <taxon>Rhabditina</taxon>
        <taxon>Rhabditomorpha</taxon>
        <taxon>Strongyloidea</taxon>
        <taxon>Ancylostomatidae</taxon>
        <taxon>Ancylostomatinae</taxon>
        <taxon>Ancylostoma</taxon>
    </lineage>
</organism>
<keyword evidence="16" id="KW-1185">Reference proteome</keyword>
<dbReference type="Pfam" id="PF17039">
    <property type="entry name" value="Glyco_tran_10_N"/>
    <property type="match status" value="1"/>
</dbReference>
<proteinExistence type="inferred from homology"/>
<dbReference type="SUPFAM" id="SSF53756">
    <property type="entry name" value="UDP-Glycosyltransferase/glycogen phosphorylase"/>
    <property type="match status" value="1"/>
</dbReference>
<keyword evidence="5 12" id="KW-0808">Transferase</keyword>
<dbReference type="Gene3D" id="3.40.50.11660">
    <property type="entry name" value="Glycosyl transferase family 10, C-terminal domain"/>
    <property type="match status" value="1"/>
</dbReference>
<dbReference type="GO" id="GO:0030991">
    <property type="term" value="C:intraciliary transport particle A"/>
    <property type="evidence" value="ECO:0007669"/>
    <property type="project" value="InterPro"/>
</dbReference>
<dbReference type="AlphaFoldDB" id="A0A368GPW7"/>
<dbReference type="UniPathway" id="UPA00378"/>
<evidence type="ECO:0000256" key="12">
    <source>
        <dbReference type="RuleBase" id="RU003832"/>
    </source>
</evidence>
<dbReference type="InterPro" id="IPR029302">
    <property type="entry name" value="IFT43"/>
</dbReference>
<dbReference type="OrthoDB" id="427096at2759"/>
<keyword evidence="9 12" id="KW-0333">Golgi apparatus</keyword>
<dbReference type="PANTHER" id="PTHR48438:SF1">
    <property type="entry name" value="ALPHA-(1,3)-FUCOSYLTRANSFERASE C-RELATED"/>
    <property type="match status" value="1"/>
</dbReference>
<dbReference type="GO" id="GO:0032580">
    <property type="term" value="C:Golgi cisterna membrane"/>
    <property type="evidence" value="ECO:0007669"/>
    <property type="project" value="UniProtKB-SubCell"/>
</dbReference>
<dbReference type="Pfam" id="PF15305">
    <property type="entry name" value="IFT43"/>
    <property type="match status" value="1"/>
</dbReference>
<protein>
    <recommendedName>
        <fullName evidence="12">Fucosyltransferase</fullName>
        <ecNumber evidence="12">2.4.1.-</ecNumber>
    </recommendedName>
</protein>
<dbReference type="PANTHER" id="PTHR48438">
    <property type="entry name" value="ALPHA-(1,3)-FUCOSYLTRANSFERASE C-RELATED"/>
    <property type="match status" value="1"/>
</dbReference>
<evidence type="ECO:0000256" key="11">
    <source>
        <dbReference type="ARBA" id="ARBA00023180"/>
    </source>
</evidence>
<keyword evidence="7" id="KW-0735">Signal-anchor</keyword>
<evidence type="ECO:0000259" key="13">
    <source>
        <dbReference type="Pfam" id="PF00852"/>
    </source>
</evidence>
<evidence type="ECO:0000256" key="7">
    <source>
        <dbReference type="ARBA" id="ARBA00022968"/>
    </source>
</evidence>
<comment type="caution">
    <text evidence="15">The sequence shown here is derived from an EMBL/GenBank/DDBJ whole genome shotgun (WGS) entry which is preliminary data.</text>
</comment>
<keyword evidence="11" id="KW-0325">Glycoprotein</keyword>
<feature type="domain" description="Fucosyltransferase N-terminal" evidence="14">
    <location>
        <begin position="162"/>
        <end position="267"/>
    </location>
</feature>
<comment type="pathway">
    <text evidence="2">Protein modification; protein glycosylation.</text>
</comment>
<dbReference type="InterPro" id="IPR001503">
    <property type="entry name" value="Glyco_trans_10"/>
</dbReference>
<accession>A0A368GPW7</accession>
<evidence type="ECO:0000259" key="14">
    <source>
        <dbReference type="Pfam" id="PF17039"/>
    </source>
</evidence>
<evidence type="ECO:0000256" key="1">
    <source>
        <dbReference type="ARBA" id="ARBA00004447"/>
    </source>
</evidence>
<dbReference type="Pfam" id="PF00852">
    <property type="entry name" value="Glyco_transf_10"/>
    <property type="match status" value="1"/>
</dbReference>
<evidence type="ECO:0000256" key="6">
    <source>
        <dbReference type="ARBA" id="ARBA00022692"/>
    </source>
</evidence>
<dbReference type="GO" id="GO:0008417">
    <property type="term" value="F:fucosyltransferase activity"/>
    <property type="evidence" value="ECO:0007669"/>
    <property type="project" value="InterPro"/>
</dbReference>
<comment type="subcellular location">
    <subcellularLocation>
        <location evidence="1 12">Golgi apparatus</location>
        <location evidence="1 12">Golgi stack membrane</location>
        <topology evidence="1 12">Single-pass type II membrane protein</topology>
    </subcellularLocation>
</comment>
<dbReference type="Proteomes" id="UP000252519">
    <property type="component" value="Unassembled WGS sequence"/>
</dbReference>
<dbReference type="EC" id="2.4.1.-" evidence="12"/>
<evidence type="ECO:0000256" key="9">
    <source>
        <dbReference type="ARBA" id="ARBA00023034"/>
    </source>
</evidence>
<dbReference type="InterPro" id="IPR038577">
    <property type="entry name" value="GT10-like_C_sf"/>
</dbReference>
<dbReference type="InterPro" id="IPR055270">
    <property type="entry name" value="Glyco_tran_10_C"/>
</dbReference>
<evidence type="ECO:0000313" key="15">
    <source>
        <dbReference type="EMBL" id="RCN46406.1"/>
    </source>
</evidence>
<gene>
    <name evidence="15" type="ORF">ANCCAN_07584</name>
</gene>
<name>A0A368GPW7_ANCCA</name>
<dbReference type="EMBL" id="JOJR01000080">
    <property type="protein sequence ID" value="RCN46406.1"/>
    <property type="molecule type" value="Genomic_DNA"/>
</dbReference>
<dbReference type="STRING" id="29170.A0A368GPW7"/>
<feature type="transmembrane region" description="Helical" evidence="12">
    <location>
        <begin position="105"/>
        <end position="127"/>
    </location>
</feature>
<sequence>MRGNTSPSEFDAVARAPHLTASQLHGMLQIDSFASKYPHLAKLDDIDISLLSRYLYSEEEVRDEDVPWTWDYLFASVSSELREEWAQEEADDSSMLQTMKIRPSAVYRNLFFILGSLLVFYTVYHVFAYDGGSHDEVHRRQKHLYLTVSKDRIGHRFEKLAPKRILMWTTVFGETKSVDLGDCKGFSDRCIVTSNKSLVSVADAVVFHAQDIPNAPLPEAYMRRPHQRYVFLSMETPANSGRHAVPLNFFNWTATYLLSSDVVFKYGPFYLSAKEAELKGFKFVDFHIDESALVKKRSGIFGLVSNCKTLSKRELALKELSRYINVTVGGKCALNKDDVDLCPVGNSCSELYGLYPFYLAVENSVCKDYVTEKYWDRTSIPSIPIVMRRKIYDSSNMPPHSFIAMDDYASPKEMAEHLRKLESDKKAYAEYFAWRKGSWTVAPWNAPGYRNGFCRLCERLWEEDQQSKVIEDVWAWFDAESQCEKDDFVKSWIRK</sequence>
<comment type="similarity">
    <text evidence="3 12">Belongs to the glycosyltransferase 10 family.</text>
</comment>
<keyword evidence="4 12" id="KW-0328">Glycosyltransferase</keyword>
<keyword evidence="8 12" id="KW-1133">Transmembrane helix</keyword>
<keyword evidence="10 12" id="KW-0472">Membrane</keyword>